<name>A0A6G7GIZ0_KUEST</name>
<keyword evidence="1" id="KW-0472">Membrane</keyword>
<feature type="transmembrane region" description="Helical" evidence="1">
    <location>
        <begin position="213"/>
        <end position="229"/>
    </location>
</feature>
<feature type="transmembrane region" description="Helical" evidence="1">
    <location>
        <begin position="27"/>
        <end position="46"/>
    </location>
</feature>
<feature type="transmembrane region" description="Helical" evidence="1">
    <location>
        <begin position="406"/>
        <end position="425"/>
    </location>
</feature>
<protein>
    <submittedName>
        <fullName evidence="2">Bacterial membrane protein YfhO</fullName>
    </submittedName>
</protein>
<keyword evidence="1" id="KW-0812">Transmembrane</keyword>
<proteinExistence type="predicted"/>
<dbReference type="Pfam" id="PF09586">
    <property type="entry name" value="YfhO"/>
    <property type="match status" value="2"/>
</dbReference>
<accession>A0A6G7GIZ0</accession>
<evidence type="ECO:0000313" key="2">
    <source>
        <dbReference type="EMBL" id="QII09391.1"/>
    </source>
</evidence>
<feature type="transmembrane region" description="Helical" evidence="1">
    <location>
        <begin position="367"/>
        <end position="394"/>
    </location>
</feature>
<feature type="transmembrane region" description="Helical" evidence="1">
    <location>
        <begin position="263"/>
        <end position="286"/>
    </location>
</feature>
<keyword evidence="1" id="KW-1133">Transmembrane helix</keyword>
<reference evidence="2 3" key="1">
    <citation type="submission" date="2020-02" db="EMBL/GenBank/DDBJ databases">
        <title>Newly sequenced genome of strain CSTR1 showed variability in Candidatus Kuenenia stuttgartiensis genomes.</title>
        <authorList>
            <person name="Ding C."/>
            <person name="Adrian L."/>
        </authorList>
    </citation>
    <scope>NUCLEOTIDE SEQUENCE [LARGE SCALE GENOMIC DNA]</scope>
    <source>
        <strain evidence="2 3">CSTR1</strain>
    </source>
</reference>
<gene>
    <name evidence="2" type="ORF">KsCSTR_00120</name>
</gene>
<feature type="transmembrane region" description="Helical" evidence="1">
    <location>
        <begin position="502"/>
        <end position="522"/>
    </location>
</feature>
<dbReference type="AlphaFoldDB" id="A0A6G7GIZ0"/>
<feature type="transmembrane region" description="Helical" evidence="1">
    <location>
        <begin position="235"/>
        <end position="251"/>
    </location>
</feature>
<dbReference type="PANTHER" id="PTHR38454:SF1">
    <property type="entry name" value="INTEGRAL MEMBRANE PROTEIN"/>
    <property type="match status" value="1"/>
</dbReference>
<dbReference type="Proteomes" id="UP000501926">
    <property type="component" value="Chromosome"/>
</dbReference>
<dbReference type="RefSeq" id="WP_164994267.1">
    <property type="nucleotide sequence ID" value="NZ_CP049055.1"/>
</dbReference>
<feature type="transmembrane region" description="Helical" evidence="1">
    <location>
        <begin position="158"/>
        <end position="181"/>
    </location>
</feature>
<dbReference type="InterPro" id="IPR018580">
    <property type="entry name" value="Uncharacterised_YfhO"/>
</dbReference>
<dbReference type="PANTHER" id="PTHR38454">
    <property type="entry name" value="INTEGRAL MEMBRANE PROTEIN-RELATED"/>
    <property type="match status" value="1"/>
</dbReference>
<feature type="transmembrane region" description="Helical" evidence="1">
    <location>
        <begin position="437"/>
        <end position="459"/>
    </location>
</feature>
<feature type="transmembrane region" description="Helical" evidence="1">
    <location>
        <begin position="529"/>
        <end position="546"/>
    </location>
</feature>
<organism evidence="2 3">
    <name type="scientific">Kuenenia stuttgartiensis</name>
    <dbReference type="NCBI Taxonomy" id="174633"/>
    <lineage>
        <taxon>Bacteria</taxon>
        <taxon>Pseudomonadati</taxon>
        <taxon>Planctomycetota</taxon>
        <taxon>Candidatus Brocadiia</taxon>
        <taxon>Candidatus Brocadiales</taxon>
        <taxon>Candidatus Brocadiaceae</taxon>
        <taxon>Candidatus Kuenenia</taxon>
    </lineage>
</organism>
<dbReference type="EMBL" id="CP049055">
    <property type="protein sequence ID" value="QII09391.1"/>
    <property type="molecule type" value="Genomic_DNA"/>
</dbReference>
<feature type="transmembrane region" description="Helical" evidence="1">
    <location>
        <begin position="118"/>
        <end position="137"/>
    </location>
</feature>
<feature type="transmembrane region" description="Helical" evidence="1">
    <location>
        <begin position="341"/>
        <end position="360"/>
    </location>
</feature>
<feature type="transmembrane region" description="Helical" evidence="1">
    <location>
        <begin position="187"/>
        <end position="208"/>
    </location>
</feature>
<evidence type="ECO:0000313" key="3">
    <source>
        <dbReference type="Proteomes" id="UP000501926"/>
    </source>
</evidence>
<feature type="transmembrane region" description="Helical" evidence="1">
    <location>
        <begin position="801"/>
        <end position="824"/>
    </location>
</feature>
<evidence type="ECO:0000256" key="1">
    <source>
        <dbReference type="SAM" id="Phobius"/>
    </source>
</evidence>
<sequence>MLNKNYSNYSASILITNPSEAWSKYDWYAILLLFLLTLAYFHKVVIPFDTSILSDQNTDTRHQLFYWRYFGFDTLAKGTLPLWNPYIYSGSPFVGGIQSALFYPLNLIFLLFPINVAINYSIILHVFLSGVFTYLYMKYLRFYGAERQGASPLKSREAGGLSRTSCIISAIIFMFCAPQIFHVYPGHLPNLCTMIWLPLILLFSELFIRTRNLLYALAGGVAVACNILAGHPQYFFYTAIAVSLYFIVRILQEFAGHKNGRWAGYSFAGIFVIYTTGALLSSIQLLPAFEMVKHSTRQTLTYEWVGQFSFLPENFITLFIPDFFGDLFNAPYWGRCYLWEMSLYLGIPSLMLCSIAAFNFKSKYTRIFLIIALITTILALGKFIPIFKVLYAVVPGFNMFRGNSKFIFIVAFSLSVLAGFGMEYLQNVFSMKKQTKFLLIIAIGIVAAISMFFIIFFLFNAGFGAWHAIILKIYSWGDRYTTLPGLNNANFLQTTFAVARKSAIKVIILAILSLLIVGLWINGRFNKKVLIPLTIALLFGDLWMFGNRYMVTFDLQDCFWNKEVTDVLKKDPRPSRITTIGHFELNQGMAHYIANIGGYDANVIKEYSEFVNLLSGKPIEQPNIVMEVSNISKLTNLLNVKYLLLPSNARINHPGFTLLYNDAKYAIFENTHALPRAFIVRKAKELHGRDAIFKELSGDEFQPEEYIIVEEPLPPVRTAGLQNIRNEPLPEILEYTPNSVTIKASLAEDGYLVLGDTYYPGWNAYVDGRRSRIYKTDYVIRSVFLEKGEHIVRFLYEPKSFVIGMIISLSAFILIIPSCIYLAVYRKDPKLA</sequence>